<dbReference type="GO" id="GO:0043565">
    <property type="term" value="F:sequence-specific DNA binding"/>
    <property type="evidence" value="ECO:0007669"/>
    <property type="project" value="InterPro"/>
</dbReference>
<dbReference type="PRINTS" id="PR00032">
    <property type="entry name" value="HTHARAC"/>
</dbReference>
<dbReference type="PROSITE" id="PS01124">
    <property type="entry name" value="HTH_ARAC_FAMILY_2"/>
    <property type="match status" value="1"/>
</dbReference>
<dbReference type="GO" id="GO:0003700">
    <property type="term" value="F:DNA-binding transcription factor activity"/>
    <property type="evidence" value="ECO:0007669"/>
    <property type="project" value="InterPro"/>
</dbReference>
<dbReference type="AlphaFoldDB" id="A0A7X5V953"/>
<keyword evidence="2 5" id="KW-0238">DNA-binding</keyword>
<evidence type="ECO:0000256" key="3">
    <source>
        <dbReference type="ARBA" id="ARBA00023163"/>
    </source>
</evidence>
<dbReference type="RefSeq" id="WP_238350355.1">
    <property type="nucleotide sequence ID" value="NZ_JAASRO010000001.1"/>
</dbReference>
<dbReference type="Pfam" id="PF12833">
    <property type="entry name" value="HTH_18"/>
    <property type="match status" value="1"/>
</dbReference>
<evidence type="ECO:0000313" key="6">
    <source>
        <dbReference type="Proteomes" id="UP000555407"/>
    </source>
</evidence>
<accession>A0A7X5V953</accession>
<keyword evidence="6" id="KW-1185">Reference proteome</keyword>
<dbReference type="Gene3D" id="1.10.10.60">
    <property type="entry name" value="Homeodomain-like"/>
    <property type="match status" value="1"/>
</dbReference>
<dbReference type="PANTHER" id="PTHR11019:SF199">
    <property type="entry name" value="HTH-TYPE TRANSCRIPTIONAL REGULATOR NIMR"/>
    <property type="match status" value="1"/>
</dbReference>
<reference evidence="5 6" key="1">
    <citation type="submission" date="2020-03" db="EMBL/GenBank/DDBJ databases">
        <title>Sequencing the genomes of 1000 actinobacteria strains.</title>
        <authorList>
            <person name="Klenk H.-P."/>
        </authorList>
    </citation>
    <scope>NUCLEOTIDE SEQUENCE [LARGE SCALE GENOMIC DNA]</scope>
    <source>
        <strain evidence="5 6">DSM 45490</strain>
    </source>
</reference>
<dbReference type="PANTHER" id="PTHR11019">
    <property type="entry name" value="HTH-TYPE TRANSCRIPTIONAL REGULATOR NIMR"/>
    <property type="match status" value="1"/>
</dbReference>
<comment type="caution">
    <text evidence="5">The sequence shown here is derived from an EMBL/GenBank/DDBJ whole genome shotgun (WGS) entry which is preliminary data.</text>
</comment>
<dbReference type="Proteomes" id="UP000555407">
    <property type="component" value="Unassembled WGS sequence"/>
</dbReference>
<keyword evidence="1" id="KW-0805">Transcription regulation</keyword>
<dbReference type="InterPro" id="IPR020449">
    <property type="entry name" value="Tscrpt_reg_AraC-type_HTH"/>
</dbReference>
<keyword evidence="3" id="KW-0804">Transcription</keyword>
<evidence type="ECO:0000259" key="4">
    <source>
        <dbReference type="PROSITE" id="PS01124"/>
    </source>
</evidence>
<dbReference type="PROSITE" id="PS00041">
    <property type="entry name" value="HTH_ARAC_FAMILY_1"/>
    <property type="match status" value="1"/>
</dbReference>
<sequence length="268" mass="28800">MSLVTARGTDPDSCDEFGYGLGTPGGVLVLRYVAASALEFGGSRQDWLNQLYWSPDGLMSVSYGGCTEFVGSGEAVWVQRAVSHSVQAKPASVGPTRHTVYRLCLREDPPGLAGLRIGTAHVPAEVGDAIRGLAVRGLPEAAGLELRAQVMRGLERPLRDLTDTAGAGTGFALRVARALTQDPADPTTLDEWAVRLHVSAKTLQRDFQRQFGQPFTTWRASLRLRASLILLDAYPVSEVAHRVGYSSASAYIAAFRRTFGRTPGQVGD</sequence>
<evidence type="ECO:0000256" key="2">
    <source>
        <dbReference type="ARBA" id="ARBA00023125"/>
    </source>
</evidence>
<dbReference type="InterPro" id="IPR018062">
    <property type="entry name" value="HTH_AraC-typ_CS"/>
</dbReference>
<proteinExistence type="predicted"/>
<protein>
    <submittedName>
        <fullName evidence="5">AraC-like DNA-binding protein</fullName>
    </submittedName>
</protein>
<dbReference type="SMART" id="SM00342">
    <property type="entry name" value="HTH_ARAC"/>
    <property type="match status" value="1"/>
</dbReference>
<dbReference type="InterPro" id="IPR009057">
    <property type="entry name" value="Homeodomain-like_sf"/>
</dbReference>
<dbReference type="SUPFAM" id="SSF46689">
    <property type="entry name" value="Homeodomain-like"/>
    <property type="match status" value="2"/>
</dbReference>
<dbReference type="InterPro" id="IPR018060">
    <property type="entry name" value="HTH_AraC"/>
</dbReference>
<dbReference type="EMBL" id="JAASRO010000001">
    <property type="protein sequence ID" value="NIK56950.1"/>
    <property type="molecule type" value="Genomic_DNA"/>
</dbReference>
<evidence type="ECO:0000256" key="1">
    <source>
        <dbReference type="ARBA" id="ARBA00023015"/>
    </source>
</evidence>
<gene>
    <name evidence="5" type="ORF">BJY22_002667</name>
</gene>
<feature type="domain" description="HTH araC/xylS-type" evidence="4">
    <location>
        <begin position="173"/>
        <end position="268"/>
    </location>
</feature>
<evidence type="ECO:0000313" key="5">
    <source>
        <dbReference type="EMBL" id="NIK56950.1"/>
    </source>
</evidence>
<organism evidence="5 6">
    <name type="scientific">Kribbella shirazensis</name>
    <dbReference type="NCBI Taxonomy" id="1105143"/>
    <lineage>
        <taxon>Bacteria</taxon>
        <taxon>Bacillati</taxon>
        <taxon>Actinomycetota</taxon>
        <taxon>Actinomycetes</taxon>
        <taxon>Propionibacteriales</taxon>
        <taxon>Kribbellaceae</taxon>
        <taxon>Kribbella</taxon>
    </lineage>
</organism>
<name>A0A7X5V953_9ACTN</name>